<sequence length="77" mass="8026">MGLANDLAEKLAIDACAAALALDDESLPETIAQIVGASSPTTEELYRTAVRVIQAEARARKVLEATLKAAEDADTSP</sequence>
<evidence type="ECO:0000313" key="3">
    <source>
        <dbReference type="Proteomes" id="UP000693972"/>
    </source>
</evidence>
<accession>A0A975TXC4</accession>
<proteinExistence type="predicted"/>
<dbReference type="EMBL" id="CP078073">
    <property type="protein sequence ID" value="QXL88991.1"/>
    <property type="molecule type" value="Genomic_DNA"/>
</dbReference>
<reference evidence="2 3" key="1">
    <citation type="submission" date="2021-07" db="EMBL/GenBank/DDBJ databases">
        <title>Karlodiniumbacter phycospheric gen. nov., sp. nov., a phycosphere bacterium isolated from karlodinium veneficum.</title>
        <authorList>
            <person name="Peng Y."/>
            <person name="Jiang L."/>
            <person name="Lee J."/>
        </authorList>
    </citation>
    <scope>NUCLEOTIDE SEQUENCE</scope>
    <source>
        <strain evidence="2 3">N5</strain>
    </source>
</reference>
<protein>
    <submittedName>
        <fullName evidence="2">Uncharacterized protein</fullName>
    </submittedName>
</protein>
<organism evidence="2">
    <name type="scientific">Gymnodinialimonas phycosphaerae</name>
    <dbReference type="NCBI Taxonomy" id="2841589"/>
    <lineage>
        <taxon>Bacteria</taxon>
        <taxon>Pseudomonadati</taxon>
        <taxon>Pseudomonadota</taxon>
        <taxon>Alphaproteobacteria</taxon>
        <taxon>Rhodobacterales</taxon>
        <taxon>Paracoccaceae</taxon>
        <taxon>Gymnodinialimonas</taxon>
    </lineage>
</organism>
<keyword evidence="3" id="KW-1185">Reference proteome</keyword>
<evidence type="ECO:0000313" key="2">
    <source>
        <dbReference type="EMBL" id="QXL88991.1"/>
    </source>
</evidence>
<name>A0A975TXC4_9RHOB</name>
<dbReference type="EMBL" id="JAIMBW010000001">
    <property type="protein sequence ID" value="MBY4892238.1"/>
    <property type="molecule type" value="Genomic_DNA"/>
</dbReference>
<gene>
    <name evidence="1" type="ORF">KUL25_05610</name>
    <name evidence="2" type="ORF">KUL25_05615</name>
</gene>
<dbReference type="RefSeq" id="WP_257892049.1">
    <property type="nucleotide sequence ID" value="NZ_JAIMBW010000001.1"/>
</dbReference>
<dbReference type="Proteomes" id="UP000693972">
    <property type="component" value="Unassembled WGS sequence"/>
</dbReference>
<dbReference type="AlphaFoldDB" id="A0A975TXC4"/>
<evidence type="ECO:0000313" key="1">
    <source>
        <dbReference type="EMBL" id="MBY4892238.1"/>
    </source>
</evidence>